<sequence>MVNITNRRNISSPRYLPQRHAKRLLAARFRAASGLSEPETLAPGEEQLYSFYLPSLSGGPHLITTTQTVTVPSSPTLTLTAAQPFTVVAPQYALPDGSIHSVYPPQGHGDNVETLPHVVLTDPHLPWERVASTVKEDDRDRNRVPWLAMLVFTQEELRITDQSVWANTSLVKPVEQTTTLGVNMSLADLGNVKCVTPVRSRDATTNADFVFVQSALFNELVKDYAIPEGTTQLKCNVSRYKWLAHVRNINTTGMANSGIDDEVGVFSIIVSHRVGPLDITQATPVVVHLVSIEDVEKMTYPVAAGSLVGLCSLHSWSYNCLPPSSLNVPDAFRHLGATLDVLRPEKSLIDRLLEPGQPAEAKRIADRLSDGYTMTKYRTQTGEICAALFRGPFAPTMVKHDWKPLSHFGTDLQVIDKRLGIMDLTYSVAWQLGKTLALADQSFTAALGRIRTEIYRDTMQSVKAEVLRARGGYRSRDETLRGLSDALKNLNGLSRESLTRGPVMRWRREQAETLDLAFDSDLIEPRFHEHAQPVMKRLAGSRDGGVYNELNTHLSTDWMVVFSWVLDRMYLVGVPAHYLIPDPSHLPRESLRFFHIDANWIEALIDGALSVANHVDKDDDKIRTRIKDAINDYLKTPLAGLPYCPQIPTHGFLLRSELCTKYPDLIVEAPIRGTADHGAPILRQENIDESVMLALFDRVPGSDSFDSLTFRQPPHQQSFAAGEKLDIDHIETAYKRVYTIPNPPTDITRKLPIDRSEYLRNDVKANFIWGTNNEFRTLKLPYWAQNVYDTIHSKMPPNQFTDDKPTAALAGIQLNNPMDFIEILLTQREPTRNLGDSGPRTFSMLDPRVKRTPKGTIETSMSRSLLRTLDADLDARLPAPGNRTRVHEALPQRPSTNARALTMTHRELLTDSAGSPKFTYLVYGFGSTNTVTMHPKLPQDLIFSIILKQGTGDQFKLREISIEVRMGTTTDVRKNLTVAYRGTGANMLSNLRFNVIPTNGAGNTLVLRLLPRSTDGWVEVAVLQEVSFVLNGVVVNDYEGPVKIQTSVLEKYELSQDINWKFDIMLVKPT</sequence>
<name>A0ABR3G7B7_9PEZI</name>
<dbReference type="Proteomes" id="UP001447188">
    <property type="component" value="Unassembled WGS sequence"/>
</dbReference>
<reference evidence="1 2" key="1">
    <citation type="submission" date="2024-02" db="EMBL/GenBank/DDBJ databases">
        <title>Discinaceae phylogenomics.</title>
        <authorList>
            <person name="Dirks A.C."/>
            <person name="James T.Y."/>
        </authorList>
    </citation>
    <scope>NUCLEOTIDE SEQUENCE [LARGE SCALE GENOMIC DNA]</scope>
    <source>
        <strain evidence="1 2">ACD0624</strain>
    </source>
</reference>
<proteinExistence type="predicted"/>
<evidence type="ECO:0000313" key="2">
    <source>
        <dbReference type="Proteomes" id="UP001447188"/>
    </source>
</evidence>
<dbReference type="EMBL" id="JBBBZM010000208">
    <property type="protein sequence ID" value="KAL0631820.1"/>
    <property type="molecule type" value="Genomic_DNA"/>
</dbReference>
<organism evidence="1 2">
    <name type="scientific">Discina gigas</name>
    <dbReference type="NCBI Taxonomy" id="1032678"/>
    <lineage>
        <taxon>Eukaryota</taxon>
        <taxon>Fungi</taxon>
        <taxon>Dikarya</taxon>
        <taxon>Ascomycota</taxon>
        <taxon>Pezizomycotina</taxon>
        <taxon>Pezizomycetes</taxon>
        <taxon>Pezizales</taxon>
        <taxon>Discinaceae</taxon>
        <taxon>Discina</taxon>
    </lineage>
</organism>
<keyword evidence="2" id="KW-1185">Reference proteome</keyword>
<protein>
    <submittedName>
        <fullName evidence="1">Uncharacterized protein</fullName>
    </submittedName>
</protein>
<gene>
    <name evidence="1" type="ORF">Q9L58_009316</name>
</gene>
<evidence type="ECO:0000313" key="1">
    <source>
        <dbReference type="EMBL" id="KAL0631820.1"/>
    </source>
</evidence>
<accession>A0ABR3G7B7</accession>
<comment type="caution">
    <text evidence="1">The sequence shown here is derived from an EMBL/GenBank/DDBJ whole genome shotgun (WGS) entry which is preliminary data.</text>
</comment>